<feature type="compositionally biased region" description="Basic and acidic residues" evidence="13">
    <location>
        <begin position="169"/>
        <end position="190"/>
    </location>
</feature>
<evidence type="ECO:0000256" key="2">
    <source>
        <dbReference type="ARBA" id="ARBA00004496"/>
    </source>
</evidence>
<keyword evidence="8" id="KW-0810">Translation regulation</keyword>
<feature type="region of interest" description="Disordered" evidence="13">
    <location>
        <begin position="1"/>
        <end position="196"/>
    </location>
</feature>
<accession>A0AAD5X1W6</accession>
<organism evidence="15 16">
    <name type="scientific">Rhizophlyctis rosea</name>
    <dbReference type="NCBI Taxonomy" id="64517"/>
    <lineage>
        <taxon>Eukaryota</taxon>
        <taxon>Fungi</taxon>
        <taxon>Fungi incertae sedis</taxon>
        <taxon>Chytridiomycota</taxon>
        <taxon>Chytridiomycota incertae sedis</taxon>
        <taxon>Chytridiomycetes</taxon>
        <taxon>Rhizophlyctidales</taxon>
        <taxon>Rhizophlyctidaceae</taxon>
        <taxon>Rhizophlyctis</taxon>
    </lineage>
</organism>
<proteinExistence type="inferred from homology"/>
<evidence type="ECO:0000256" key="4">
    <source>
        <dbReference type="ARBA" id="ARBA00022448"/>
    </source>
</evidence>
<dbReference type="GO" id="GO:0005737">
    <property type="term" value="C:cytoplasm"/>
    <property type="evidence" value="ECO:0007669"/>
    <property type="project" value="UniProtKB-SubCell"/>
</dbReference>
<gene>
    <name evidence="15" type="ORF">HK097_011427</name>
</gene>
<dbReference type="GO" id="GO:0006397">
    <property type="term" value="P:mRNA processing"/>
    <property type="evidence" value="ECO:0007669"/>
    <property type="project" value="UniProtKB-KW"/>
</dbReference>
<dbReference type="GO" id="GO:0000184">
    <property type="term" value="P:nuclear-transcribed mRNA catabolic process, nonsense-mediated decay"/>
    <property type="evidence" value="ECO:0007669"/>
    <property type="project" value="UniProtKB-KW"/>
</dbReference>
<feature type="compositionally biased region" description="Acidic residues" evidence="13">
    <location>
        <begin position="44"/>
        <end position="60"/>
    </location>
</feature>
<comment type="similarity">
    <text evidence="3">Belongs to the CASC3 family.</text>
</comment>
<evidence type="ECO:0000256" key="3">
    <source>
        <dbReference type="ARBA" id="ARBA00009548"/>
    </source>
</evidence>
<evidence type="ECO:0000256" key="9">
    <source>
        <dbReference type="ARBA" id="ARBA00022884"/>
    </source>
</evidence>
<keyword evidence="5" id="KW-0963">Cytoplasm</keyword>
<reference evidence="15" key="1">
    <citation type="submission" date="2020-05" db="EMBL/GenBank/DDBJ databases">
        <title>Phylogenomic resolution of chytrid fungi.</title>
        <authorList>
            <person name="Stajich J.E."/>
            <person name="Amses K."/>
            <person name="Simmons R."/>
            <person name="Seto K."/>
            <person name="Myers J."/>
            <person name="Bonds A."/>
            <person name="Quandt C.A."/>
            <person name="Barry K."/>
            <person name="Liu P."/>
            <person name="Grigoriev I."/>
            <person name="Longcore J.E."/>
            <person name="James T.Y."/>
        </authorList>
    </citation>
    <scope>NUCLEOTIDE SEQUENCE</scope>
    <source>
        <strain evidence="15">JEL0318</strain>
    </source>
</reference>
<keyword evidence="4" id="KW-0813">Transport</keyword>
<dbReference type="EMBL" id="JADGJD010000939">
    <property type="protein sequence ID" value="KAJ3047562.1"/>
    <property type="molecule type" value="Genomic_DNA"/>
</dbReference>
<dbReference type="GO" id="GO:0006417">
    <property type="term" value="P:regulation of translation"/>
    <property type="evidence" value="ECO:0007669"/>
    <property type="project" value="UniProtKB-KW"/>
</dbReference>
<keyword evidence="16" id="KW-1185">Reference proteome</keyword>
<evidence type="ECO:0000256" key="8">
    <source>
        <dbReference type="ARBA" id="ARBA00022845"/>
    </source>
</evidence>
<evidence type="ECO:0000256" key="6">
    <source>
        <dbReference type="ARBA" id="ARBA00022664"/>
    </source>
</evidence>
<dbReference type="Pfam" id="PF09405">
    <property type="entry name" value="Btz"/>
    <property type="match status" value="1"/>
</dbReference>
<evidence type="ECO:0000259" key="14">
    <source>
        <dbReference type="Pfam" id="PF09405"/>
    </source>
</evidence>
<evidence type="ECO:0000256" key="7">
    <source>
        <dbReference type="ARBA" id="ARBA00022816"/>
    </source>
</evidence>
<feature type="compositionally biased region" description="Basic and acidic residues" evidence="13">
    <location>
        <begin position="145"/>
        <end position="162"/>
    </location>
</feature>
<sequence>MSRLRARRRTRHDPDLSEDETIGSSSLASGTEDEDDVGSVTSSVEEDDYSDVTDSEGESEAETKSGEGQKGGETKSAEGAMGKADTLKEEVAEAKPNGSVTSSAADDRSLVDSAAESPAAKADEGPSPGVATSSAKDDTEEVLDYSEKNDATAAKSETDKPESSTTSAREARNAKRTDWDEYRRKLKDDPAFTPSVGKFWLHDDRF</sequence>
<name>A0AAD5X1W6_9FUNG</name>
<evidence type="ECO:0000256" key="1">
    <source>
        <dbReference type="ARBA" id="ARBA00004123"/>
    </source>
</evidence>
<evidence type="ECO:0000256" key="5">
    <source>
        <dbReference type="ARBA" id="ARBA00022490"/>
    </source>
</evidence>
<keyword evidence="10" id="KW-0866">Nonsense-mediated mRNA decay</keyword>
<dbReference type="GO" id="GO:0003729">
    <property type="term" value="F:mRNA binding"/>
    <property type="evidence" value="ECO:0007669"/>
    <property type="project" value="InterPro"/>
</dbReference>
<evidence type="ECO:0000256" key="11">
    <source>
        <dbReference type="ARBA" id="ARBA00023187"/>
    </source>
</evidence>
<feature type="domain" description="Btz" evidence="14">
    <location>
        <begin position="153"/>
        <end position="206"/>
    </location>
</feature>
<dbReference type="GO" id="GO:0008380">
    <property type="term" value="P:RNA splicing"/>
    <property type="evidence" value="ECO:0007669"/>
    <property type="project" value="UniProtKB-KW"/>
</dbReference>
<dbReference type="AlphaFoldDB" id="A0AAD5X1W6"/>
<feature type="non-terminal residue" evidence="15">
    <location>
        <position position="206"/>
    </location>
</feature>
<evidence type="ECO:0000256" key="13">
    <source>
        <dbReference type="SAM" id="MobiDB-lite"/>
    </source>
</evidence>
<comment type="caution">
    <text evidence="15">The sequence shown here is derived from an EMBL/GenBank/DDBJ whole genome shotgun (WGS) entry which is preliminary data.</text>
</comment>
<evidence type="ECO:0000256" key="10">
    <source>
        <dbReference type="ARBA" id="ARBA00023161"/>
    </source>
</evidence>
<comment type="subcellular location">
    <subcellularLocation>
        <location evidence="2">Cytoplasm</location>
    </subcellularLocation>
    <subcellularLocation>
        <location evidence="1">Nucleus</location>
    </subcellularLocation>
</comment>
<dbReference type="GO" id="GO:0051028">
    <property type="term" value="P:mRNA transport"/>
    <property type="evidence" value="ECO:0007669"/>
    <property type="project" value="UniProtKB-KW"/>
</dbReference>
<keyword evidence="9" id="KW-0694">RNA-binding</keyword>
<protein>
    <recommendedName>
        <fullName evidence="14">Btz domain-containing protein</fullName>
    </recommendedName>
</protein>
<dbReference type="GO" id="GO:0035145">
    <property type="term" value="C:exon-exon junction complex"/>
    <property type="evidence" value="ECO:0007669"/>
    <property type="project" value="InterPro"/>
</dbReference>
<feature type="compositionally biased region" description="Basic and acidic residues" evidence="13">
    <location>
        <begin position="61"/>
        <end position="76"/>
    </location>
</feature>
<keyword evidence="12" id="KW-0539">Nucleus</keyword>
<keyword evidence="7" id="KW-0509">mRNA transport</keyword>
<feature type="compositionally biased region" description="Basic residues" evidence="13">
    <location>
        <begin position="1"/>
        <end position="11"/>
    </location>
</feature>
<evidence type="ECO:0000313" key="15">
    <source>
        <dbReference type="EMBL" id="KAJ3047562.1"/>
    </source>
</evidence>
<evidence type="ECO:0000313" key="16">
    <source>
        <dbReference type="Proteomes" id="UP001212841"/>
    </source>
</evidence>
<keyword evidence="6" id="KW-0507">mRNA processing</keyword>
<dbReference type="InterPro" id="IPR018545">
    <property type="entry name" value="Btz_dom"/>
</dbReference>
<keyword evidence="11" id="KW-0508">mRNA splicing</keyword>
<evidence type="ECO:0000256" key="12">
    <source>
        <dbReference type="ARBA" id="ARBA00023242"/>
    </source>
</evidence>
<dbReference type="Proteomes" id="UP001212841">
    <property type="component" value="Unassembled WGS sequence"/>
</dbReference>